<dbReference type="Pfam" id="PF04909">
    <property type="entry name" value="Amidohydro_2"/>
    <property type="match status" value="1"/>
</dbReference>
<dbReference type="PANTHER" id="PTHR35563:SF2">
    <property type="entry name" value="BARREL METAL-DEPENDENT HYDROLASE, PUTATIVE (AFU_ORTHOLOGUE AFUA_1G16240)-RELATED"/>
    <property type="match status" value="1"/>
</dbReference>
<evidence type="ECO:0000313" key="2">
    <source>
        <dbReference type="EMBL" id="AOM79361.1"/>
    </source>
</evidence>
<dbReference type="PANTHER" id="PTHR35563">
    <property type="entry name" value="BARREL METAL-DEPENDENT HYDROLASE, PUTATIVE (AFU_ORTHOLOGUE AFUA_1G16240)-RELATED"/>
    <property type="match status" value="1"/>
</dbReference>
<dbReference type="InterPro" id="IPR032466">
    <property type="entry name" value="Metal_Hydrolase"/>
</dbReference>
<feature type="domain" description="Amidohydrolase-related" evidence="1">
    <location>
        <begin position="5"/>
        <end position="245"/>
    </location>
</feature>
<gene>
    <name evidence="2" type="ORF">BFS30_20615</name>
</gene>
<dbReference type="Proteomes" id="UP000094313">
    <property type="component" value="Chromosome"/>
</dbReference>
<keyword evidence="3" id="KW-1185">Reference proteome</keyword>
<keyword evidence="2" id="KW-0378">Hydrolase</keyword>
<dbReference type="InterPro" id="IPR006680">
    <property type="entry name" value="Amidohydro-rel"/>
</dbReference>
<dbReference type="InterPro" id="IPR052358">
    <property type="entry name" value="Aro_Compnd_Degr_Hydrolases"/>
</dbReference>
<proteinExistence type="predicted"/>
<dbReference type="KEGG" id="psty:BFS30_20615"/>
<sequence>MKLFDSHFHIIDPKYPLVENNGYLPPDYTTDDYLQATAMYGITGGAIVSGSFQAFDQKYLINALDRLGKNFFGVANIPLDIDQEELERLQIANVVAVRFNVKRGGSEKMDHIEKLSNFVFKKFGWHTELYIDSKDLSNFKSVLHNIPKFSIDHLGLSKEGLDDLYYWVEKGVKVKATGFGRINFDPLPVMKTIYRINPAALMFGTDLPSTRAKVAFSIKDLQLLEKNFAPDELENIFYLNALNWYSKCNSKIY</sequence>
<evidence type="ECO:0000313" key="3">
    <source>
        <dbReference type="Proteomes" id="UP000094313"/>
    </source>
</evidence>
<organism evidence="2 3">
    <name type="scientific">Pedobacter steynii</name>
    <dbReference type="NCBI Taxonomy" id="430522"/>
    <lineage>
        <taxon>Bacteria</taxon>
        <taxon>Pseudomonadati</taxon>
        <taxon>Bacteroidota</taxon>
        <taxon>Sphingobacteriia</taxon>
        <taxon>Sphingobacteriales</taxon>
        <taxon>Sphingobacteriaceae</taxon>
        <taxon>Pedobacter</taxon>
    </lineage>
</organism>
<dbReference type="AlphaFoldDB" id="A0A1D7QL03"/>
<dbReference type="OrthoDB" id="9787654at2"/>
<reference evidence="2 3" key="1">
    <citation type="submission" date="2016-08" db="EMBL/GenBank/DDBJ databases">
        <authorList>
            <person name="Seilhamer J.J."/>
        </authorList>
    </citation>
    <scope>NUCLEOTIDE SEQUENCE [LARGE SCALE GENOMIC DNA]</scope>
    <source>
        <strain evidence="2 3">DX4</strain>
    </source>
</reference>
<name>A0A1D7QL03_9SPHI</name>
<dbReference type="GO" id="GO:0016787">
    <property type="term" value="F:hydrolase activity"/>
    <property type="evidence" value="ECO:0007669"/>
    <property type="project" value="UniProtKB-KW"/>
</dbReference>
<protein>
    <submittedName>
        <fullName evidence="2">2-pyrone-4,6-dicarboxylate hydrolase</fullName>
    </submittedName>
</protein>
<accession>A0A1D7QL03</accession>
<dbReference type="Gene3D" id="3.20.20.140">
    <property type="entry name" value="Metal-dependent hydrolases"/>
    <property type="match status" value="1"/>
</dbReference>
<evidence type="ECO:0000259" key="1">
    <source>
        <dbReference type="Pfam" id="PF04909"/>
    </source>
</evidence>
<dbReference type="RefSeq" id="WP_069381024.1">
    <property type="nucleotide sequence ID" value="NZ_CP017141.1"/>
</dbReference>
<dbReference type="EMBL" id="CP017141">
    <property type="protein sequence ID" value="AOM79361.1"/>
    <property type="molecule type" value="Genomic_DNA"/>
</dbReference>
<dbReference type="SUPFAM" id="SSF51556">
    <property type="entry name" value="Metallo-dependent hydrolases"/>
    <property type="match status" value="1"/>
</dbReference>